<dbReference type="Proteomes" id="UP001055072">
    <property type="component" value="Unassembled WGS sequence"/>
</dbReference>
<organism evidence="1 2">
    <name type="scientific">Irpex rosettiformis</name>
    <dbReference type="NCBI Taxonomy" id="378272"/>
    <lineage>
        <taxon>Eukaryota</taxon>
        <taxon>Fungi</taxon>
        <taxon>Dikarya</taxon>
        <taxon>Basidiomycota</taxon>
        <taxon>Agaricomycotina</taxon>
        <taxon>Agaricomycetes</taxon>
        <taxon>Polyporales</taxon>
        <taxon>Irpicaceae</taxon>
        <taxon>Irpex</taxon>
    </lineage>
</organism>
<evidence type="ECO:0000313" key="2">
    <source>
        <dbReference type="Proteomes" id="UP001055072"/>
    </source>
</evidence>
<name>A0ACB8U8N7_9APHY</name>
<reference evidence="1" key="1">
    <citation type="journal article" date="2021" name="Environ. Microbiol.">
        <title>Gene family expansions and transcriptome signatures uncover fungal adaptations to wood decay.</title>
        <authorList>
            <person name="Hage H."/>
            <person name="Miyauchi S."/>
            <person name="Viragh M."/>
            <person name="Drula E."/>
            <person name="Min B."/>
            <person name="Chaduli D."/>
            <person name="Navarro D."/>
            <person name="Favel A."/>
            <person name="Norest M."/>
            <person name="Lesage-Meessen L."/>
            <person name="Balint B."/>
            <person name="Merenyi Z."/>
            <person name="de Eugenio L."/>
            <person name="Morin E."/>
            <person name="Martinez A.T."/>
            <person name="Baldrian P."/>
            <person name="Stursova M."/>
            <person name="Martinez M.J."/>
            <person name="Novotny C."/>
            <person name="Magnuson J.K."/>
            <person name="Spatafora J.W."/>
            <person name="Maurice S."/>
            <person name="Pangilinan J."/>
            <person name="Andreopoulos W."/>
            <person name="LaButti K."/>
            <person name="Hundley H."/>
            <person name="Na H."/>
            <person name="Kuo A."/>
            <person name="Barry K."/>
            <person name="Lipzen A."/>
            <person name="Henrissat B."/>
            <person name="Riley R."/>
            <person name="Ahrendt S."/>
            <person name="Nagy L.G."/>
            <person name="Grigoriev I.V."/>
            <person name="Martin F."/>
            <person name="Rosso M.N."/>
        </authorList>
    </citation>
    <scope>NUCLEOTIDE SEQUENCE</scope>
    <source>
        <strain evidence="1">CBS 384.51</strain>
    </source>
</reference>
<keyword evidence="2" id="KW-1185">Reference proteome</keyword>
<evidence type="ECO:0000313" key="1">
    <source>
        <dbReference type="EMBL" id="KAI0090474.1"/>
    </source>
</evidence>
<sequence>MSTDTAEPALKRQKKEEYVLYYWPGNPGRGEHIRLAFEYAGVPYTEFNDPGKLLSIITNAKEVGGTPHFAPPCLKLPSGTFLSQTPAILNHIAPKLGLAGNKEGADPEELRSLVNQLTLTALDLNNETHDTHHPIASEDYYEDQKEEAIKKAKNHRAKRLPKYLAHFQNVLESNPDGKDKGGTYLVGSTTTTADLVLFQVLDGTSYAFPKRYAALKKSGKYDNVFALKDRVAQEPGIKEYLASDRRRPYGMNVFRYYPELDGDK</sequence>
<proteinExistence type="predicted"/>
<protein>
    <submittedName>
        <fullName evidence="1">Glutathione S-transferase-like protein</fullName>
    </submittedName>
</protein>
<comment type="caution">
    <text evidence="1">The sequence shown here is derived from an EMBL/GenBank/DDBJ whole genome shotgun (WGS) entry which is preliminary data.</text>
</comment>
<gene>
    <name evidence="1" type="ORF">BDY19DRAFT_984727</name>
</gene>
<accession>A0ACB8U8N7</accession>
<dbReference type="EMBL" id="MU274908">
    <property type="protein sequence ID" value="KAI0090474.1"/>
    <property type="molecule type" value="Genomic_DNA"/>
</dbReference>